<feature type="region of interest" description="Disordered" evidence="1">
    <location>
        <begin position="1"/>
        <end position="20"/>
    </location>
</feature>
<feature type="non-terminal residue" evidence="2">
    <location>
        <position position="1"/>
    </location>
</feature>
<dbReference type="Proteomes" id="UP001519460">
    <property type="component" value="Unassembled WGS sequence"/>
</dbReference>
<proteinExistence type="predicted"/>
<protein>
    <submittedName>
        <fullName evidence="2">Uncharacterized protein</fullName>
    </submittedName>
</protein>
<evidence type="ECO:0000313" key="2">
    <source>
        <dbReference type="EMBL" id="KAK7501439.1"/>
    </source>
</evidence>
<sequence length="95" mass="10704">DQPEGHRHLSSRGREEAGDEGQFTVALPEGIYGPCHGPQGGTTRVTAYFWVGLLTEFLPRARKIKPVFRDCGSVRYGPGVENHQLRFLHLTLHYM</sequence>
<evidence type="ECO:0000256" key="1">
    <source>
        <dbReference type="SAM" id="MobiDB-lite"/>
    </source>
</evidence>
<comment type="caution">
    <text evidence="2">The sequence shown here is derived from an EMBL/GenBank/DDBJ whole genome shotgun (WGS) entry which is preliminary data.</text>
</comment>
<organism evidence="2 3">
    <name type="scientific">Batillaria attramentaria</name>
    <dbReference type="NCBI Taxonomy" id="370345"/>
    <lineage>
        <taxon>Eukaryota</taxon>
        <taxon>Metazoa</taxon>
        <taxon>Spiralia</taxon>
        <taxon>Lophotrochozoa</taxon>
        <taxon>Mollusca</taxon>
        <taxon>Gastropoda</taxon>
        <taxon>Caenogastropoda</taxon>
        <taxon>Sorbeoconcha</taxon>
        <taxon>Cerithioidea</taxon>
        <taxon>Batillariidae</taxon>
        <taxon>Batillaria</taxon>
    </lineage>
</organism>
<keyword evidence="3" id="KW-1185">Reference proteome</keyword>
<name>A0ABD0LP42_9CAEN</name>
<accession>A0ABD0LP42</accession>
<feature type="non-terminal residue" evidence="2">
    <location>
        <position position="95"/>
    </location>
</feature>
<gene>
    <name evidence="2" type="ORF">BaRGS_00007243</name>
</gene>
<feature type="compositionally biased region" description="Basic and acidic residues" evidence="1">
    <location>
        <begin position="1"/>
        <end position="16"/>
    </location>
</feature>
<evidence type="ECO:0000313" key="3">
    <source>
        <dbReference type="Proteomes" id="UP001519460"/>
    </source>
</evidence>
<dbReference type="EMBL" id="JACVVK020000031">
    <property type="protein sequence ID" value="KAK7501439.1"/>
    <property type="molecule type" value="Genomic_DNA"/>
</dbReference>
<dbReference type="AlphaFoldDB" id="A0ABD0LP42"/>
<reference evidence="2 3" key="1">
    <citation type="journal article" date="2023" name="Sci. Data">
        <title>Genome assembly of the Korean intertidal mud-creeper Batillaria attramentaria.</title>
        <authorList>
            <person name="Patra A.K."/>
            <person name="Ho P.T."/>
            <person name="Jun S."/>
            <person name="Lee S.J."/>
            <person name="Kim Y."/>
            <person name="Won Y.J."/>
        </authorList>
    </citation>
    <scope>NUCLEOTIDE SEQUENCE [LARGE SCALE GENOMIC DNA]</scope>
    <source>
        <strain evidence="2">Wonlab-2016</strain>
    </source>
</reference>